<keyword evidence="4" id="KW-1185">Reference proteome</keyword>
<dbReference type="RefSeq" id="WP_048142638.1">
    <property type="nucleotide sequence ID" value="NZ_CP009516.1"/>
</dbReference>
<proteinExistence type="predicted"/>
<dbReference type="SUPFAM" id="SSF50037">
    <property type="entry name" value="C-terminal domain of transcriptional repressors"/>
    <property type="match status" value="1"/>
</dbReference>
<dbReference type="STRING" id="1434110.MSHOH_3928"/>
<evidence type="ECO:0000313" key="4">
    <source>
        <dbReference type="Proteomes" id="UP000033101"/>
    </source>
</evidence>
<evidence type="ECO:0000256" key="1">
    <source>
        <dbReference type="ARBA" id="ARBA00023004"/>
    </source>
</evidence>
<dbReference type="KEGG" id="mhor:MSHOH_3928"/>
<dbReference type="Pfam" id="PF04023">
    <property type="entry name" value="FeoA"/>
    <property type="match status" value="1"/>
</dbReference>
<gene>
    <name evidence="3" type="ORF">MSHOH_3928</name>
</gene>
<dbReference type="GeneID" id="24833297"/>
<organism evidence="3 4">
    <name type="scientific">Methanosarcina horonobensis HB-1 = JCM 15518</name>
    <dbReference type="NCBI Taxonomy" id="1434110"/>
    <lineage>
        <taxon>Archaea</taxon>
        <taxon>Methanobacteriati</taxon>
        <taxon>Methanobacteriota</taxon>
        <taxon>Stenosarchaea group</taxon>
        <taxon>Methanomicrobia</taxon>
        <taxon>Methanosarcinales</taxon>
        <taxon>Methanosarcinaceae</taxon>
        <taxon>Methanosarcina</taxon>
    </lineage>
</organism>
<dbReference type="Gene3D" id="2.30.30.90">
    <property type="match status" value="1"/>
</dbReference>
<keyword evidence="1" id="KW-0408">Iron</keyword>
<name>A0A0E3SGW7_9EURY</name>
<dbReference type="HOGENOM" id="CLU_150646_8_1_2"/>
<dbReference type="GO" id="GO:0046914">
    <property type="term" value="F:transition metal ion binding"/>
    <property type="evidence" value="ECO:0007669"/>
    <property type="project" value="InterPro"/>
</dbReference>
<dbReference type="InterPro" id="IPR007167">
    <property type="entry name" value="Fe-transptr_FeoA-like"/>
</dbReference>
<dbReference type="InterPro" id="IPR038157">
    <property type="entry name" value="FeoA_core_dom"/>
</dbReference>
<protein>
    <submittedName>
        <fullName evidence="3">FeoA domain protein</fullName>
    </submittedName>
</protein>
<evidence type="ECO:0000313" key="3">
    <source>
        <dbReference type="EMBL" id="AKB80411.1"/>
    </source>
</evidence>
<feature type="domain" description="Ferrous iron transporter FeoA-like" evidence="2">
    <location>
        <begin position="21"/>
        <end position="91"/>
    </location>
</feature>
<dbReference type="EMBL" id="CP009516">
    <property type="protein sequence ID" value="AKB80411.1"/>
    <property type="molecule type" value="Genomic_DNA"/>
</dbReference>
<accession>A0A0E3SGW7</accession>
<dbReference type="SMART" id="SM00899">
    <property type="entry name" value="FeoA"/>
    <property type="match status" value="1"/>
</dbReference>
<dbReference type="InterPro" id="IPR008988">
    <property type="entry name" value="Transcriptional_repressor_C"/>
</dbReference>
<reference evidence="3 4" key="1">
    <citation type="submission" date="2014-07" db="EMBL/GenBank/DDBJ databases">
        <title>Methanogenic archaea and the global carbon cycle.</title>
        <authorList>
            <person name="Henriksen J.R."/>
            <person name="Luke J."/>
            <person name="Reinhart S."/>
            <person name="Benedict M.N."/>
            <person name="Youngblut N.D."/>
            <person name="Metcalf M.E."/>
            <person name="Whitaker R.J."/>
            <person name="Metcalf W.W."/>
        </authorList>
    </citation>
    <scope>NUCLEOTIDE SEQUENCE [LARGE SCALE GENOMIC DNA]</scope>
    <source>
        <strain evidence="3 4">HB-1</strain>
    </source>
</reference>
<dbReference type="OrthoDB" id="24735at2157"/>
<dbReference type="Proteomes" id="UP000033101">
    <property type="component" value="Chromosome"/>
</dbReference>
<dbReference type="PATRIC" id="fig|1434110.4.peg.5000"/>
<dbReference type="AlphaFoldDB" id="A0A0E3SGW7"/>
<evidence type="ECO:0000259" key="2">
    <source>
        <dbReference type="SMART" id="SM00899"/>
    </source>
</evidence>
<sequence>MISKNPHLNSNLSLNTTLNTTTLSSMEPRKKGKISHLETKNTGILKKLIAMGILPGMPVTLLRRSPSYLFEVDQTRYAVDREIANHIYVIY</sequence>